<dbReference type="KEGG" id="salq:SYNTR_0593"/>
<dbReference type="AlphaFoldDB" id="A0A6I6D7Z2"/>
<sequence>MNEHLKVNQLIDVALINNDEKKEYLPSRIEEITEENIHISVPMKKGRIVPIRVGQTIEIVLNHKNDTFAFISNILAREKEPIPVLIIKKPTNFKKIQRREYVRLPVMLNIKIFDQRGEDFSDGTTVDISAGGALINTKASLEESDIVKIQIELPNRTPVLCKAKVIRLLEKPRTKGETCKVALEYHDISQSDRDKIFNFIFEKQREWRKKGLL</sequence>
<evidence type="ECO:0000313" key="3">
    <source>
        <dbReference type="EMBL" id="QGT99186.1"/>
    </source>
</evidence>
<dbReference type="RefSeq" id="WP_156203108.1">
    <property type="nucleotide sequence ID" value="NZ_CP046457.1"/>
</dbReference>
<evidence type="ECO:0008006" key="5">
    <source>
        <dbReference type="Google" id="ProtNLM"/>
    </source>
</evidence>
<proteinExistence type="predicted"/>
<dbReference type="Pfam" id="PF07238">
    <property type="entry name" value="PilZ"/>
    <property type="match status" value="1"/>
</dbReference>
<reference evidence="4" key="1">
    <citation type="journal article" date="2019" name="Microbiology">
        <title>Complete Genome Sequence of an Uncultured Bacterium of the Candidate Phylum Bipolaricaulota.</title>
        <authorList>
            <person name="Kadnikov V.V."/>
            <person name="Mardanov A.V."/>
            <person name="Beletsky A.V."/>
            <person name="Frank Y.A."/>
            <person name="Karnachuk O.V."/>
            <person name="Ravin N.V."/>
        </authorList>
    </citation>
    <scope>NUCLEOTIDE SEQUENCE [LARGE SCALE GENOMIC DNA]</scope>
</reference>
<feature type="domain" description="Type III secretion system flagellar brake protein YcgR PilZN" evidence="2">
    <location>
        <begin position="6"/>
        <end position="90"/>
    </location>
</feature>
<dbReference type="SUPFAM" id="SSF141371">
    <property type="entry name" value="PilZ domain-like"/>
    <property type="match status" value="1"/>
</dbReference>
<organism evidence="3 4">
    <name type="scientific">Candidatus Syntrophocurvum alkaliphilum</name>
    <dbReference type="NCBI Taxonomy" id="2293317"/>
    <lineage>
        <taxon>Bacteria</taxon>
        <taxon>Bacillati</taxon>
        <taxon>Bacillota</taxon>
        <taxon>Clostridia</taxon>
        <taxon>Eubacteriales</taxon>
        <taxon>Syntrophomonadaceae</taxon>
        <taxon>Candidatus Syntrophocurvum</taxon>
    </lineage>
</organism>
<dbReference type="Proteomes" id="UP000426444">
    <property type="component" value="Chromosome"/>
</dbReference>
<dbReference type="InterPro" id="IPR009926">
    <property type="entry name" value="T3SS_YcgR_PilZN"/>
</dbReference>
<keyword evidence="4" id="KW-1185">Reference proteome</keyword>
<evidence type="ECO:0000259" key="2">
    <source>
        <dbReference type="Pfam" id="PF12945"/>
    </source>
</evidence>
<evidence type="ECO:0000259" key="1">
    <source>
        <dbReference type="Pfam" id="PF07238"/>
    </source>
</evidence>
<accession>A0A6I6D7Z2</accession>
<protein>
    <recommendedName>
        <fullName evidence="5">PilZ domain-containing protein</fullName>
    </recommendedName>
</protein>
<dbReference type="InterPro" id="IPR009875">
    <property type="entry name" value="PilZ_domain"/>
</dbReference>
<name>A0A6I6D7Z2_9FIRM</name>
<dbReference type="GO" id="GO:0035438">
    <property type="term" value="F:cyclic-di-GMP binding"/>
    <property type="evidence" value="ECO:0007669"/>
    <property type="project" value="InterPro"/>
</dbReference>
<dbReference type="EMBL" id="CP046457">
    <property type="protein sequence ID" value="QGT99186.1"/>
    <property type="molecule type" value="Genomic_DNA"/>
</dbReference>
<dbReference type="Pfam" id="PF12945">
    <property type="entry name" value="PilZNR"/>
    <property type="match status" value="1"/>
</dbReference>
<gene>
    <name evidence="3" type="ORF">SYNTR_0593</name>
</gene>
<feature type="domain" description="PilZ" evidence="1">
    <location>
        <begin position="97"/>
        <end position="202"/>
    </location>
</feature>
<dbReference type="OrthoDB" id="3493at2"/>
<evidence type="ECO:0000313" key="4">
    <source>
        <dbReference type="Proteomes" id="UP000426444"/>
    </source>
</evidence>
<dbReference type="Gene3D" id="2.40.10.220">
    <property type="entry name" value="predicted glycosyltransferase like domains"/>
    <property type="match status" value="1"/>
</dbReference>